<proteinExistence type="predicted"/>
<accession>A0ACB0J3T5</accession>
<reference evidence="1" key="1">
    <citation type="submission" date="2023-10" db="EMBL/GenBank/DDBJ databases">
        <authorList>
            <person name="Rodriguez Cubillos JULIANA M."/>
            <person name="De Vega J."/>
        </authorList>
    </citation>
    <scope>NUCLEOTIDE SEQUENCE</scope>
</reference>
<sequence>MHFPFVLYGEHIEETNHHVYISCYVCEGLAVNDKEIVSALKHWFLVNDSVPNIEVSRKLVNDSGIFTTTLLNLDTLLHN</sequence>
<organism evidence="1 2">
    <name type="scientific">Trifolium pratense</name>
    <name type="common">Red clover</name>
    <dbReference type="NCBI Taxonomy" id="57577"/>
    <lineage>
        <taxon>Eukaryota</taxon>
        <taxon>Viridiplantae</taxon>
        <taxon>Streptophyta</taxon>
        <taxon>Embryophyta</taxon>
        <taxon>Tracheophyta</taxon>
        <taxon>Spermatophyta</taxon>
        <taxon>Magnoliopsida</taxon>
        <taxon>eudicotyledons</taxon>
        <taxon>Gunneridae</taxon>
        <taxon>Pentapetalae</taxon>
        <taxon>rosids</taxon>
        <taxon>fabids</taxon>
        <taxon>Fabales</taxon>
        <taxon>Fabaceae</taxon>
        <taxon>Papilionoideae</taxon>
        <taxon>50 kb inversion clade</taxon>
        <taxon>NPAAA clade</taxon>
        <taxon>Hologalegina</taxon>
        <taxon>IRL clade</taxon>
        <taxon>Trifolieae</taxon>
        <taxon>Trifolium</taxon>
    </lineage>
</organism>
<comment type="caution">
    <text evidence="1">The sequence shown here is derived from an EMBL/GenBank/DDBJ whole genome shotgun (WGS) entry which is preliminary data.</text>
</comment>
<dbReference type="EMBL" id="CASHSV030000024">
    <property type="protein sequence ID" value="CAJ2639588.1"/>
    <property type="molecule type" value="Genomic_DNA"/>
</dbReference>
<protein>
    <submittedName>
        <fullName evidence="1">Uncharacterized protein</fullName>
    </submittedName>
</protein>
<evidence type="ECO:0000313" key="1">
    <source>
        <dbReference type="EMBL" id="CAJ2639588.1"/>
    </source>
</evidence>
<keyword evidence="2" id="KW-1185">Reference proteome</keyword>
<evidence type="ECO:0000313" key="2">
    <source>
        <dbReference type="Proteomes" id="UP001177021"/>
    </source>
</evidence>
<gene>
    <name evidence="1" type="ORF">MILVUS5_LOCUS9586</name>
</gene>
<dbReference type="Proteomes" id="UP001177021">
    <property type="component" value="Unassembled WGS sequence"/>
</dbReference>
<name>A0ACB0J3T5_TRIPR</name>